<evidence type="ECO:0000313" key="2">
    <source>
        <dbReference type="Proteomes" id="UP001430360"/>
    </source>
</evidence>
<dbReference type="Proteomes" id="UP001430360">
    <property type="component" value="Unassembled WGS sequence"/>
</dbReference>
<sequence>MPTCRHCEAESPTEHYDRIVHNRCSLHGPWRGWRLAGRDLVSPEGTRLTPERLKGLAFRLEAEERLQRARARNASRKATAVRRELVKVVVVDLDDWRRRHFGGSAA</sequence>
<name>A0ABS8UAL7_9GAMM</name>
<dbReference type="RefSeq" id="WP_232135231.1">
    <property type="nucleotide sequence ID" value="NZ_JAJQKU010000002.1"/>
</dbReference>
<dbReference type="EMBL" id="JAJQKU010000002">
    <property type="protein sequence ID" value="MCD9096523.1"/>
    <property type="molecule type" value="Genomic_DNA"/>
</dbReference>
<reference evidence="1" key="1">
    <citation type="submission" date="2021-12" db="EMBL/GenBank/DDBJ databases">
        <authorList>
            <person name="Ulrich A."/>
        </authorList>
    </citation>
    <scope>NUCLEOTIDE SEQUENCE</scope>
    <source>
        <strain evidence="1">A1P009</strain>
    </source>
</reference>
<dbReference type="Pfam" id="PF12375">
    <property type="entry name" value="DUF3653"/>
    <property type="match status" value="1"/>
</dbReference>
<accession>A0ABS8UAL7</accession>
<proteinExistence type="predicted"/>
<dbReference type="InterPro" id="IPR021077">
    <property type="entry name" value="Phage_phi-Lf_Orf112"/>
</dbReference>
<organism evidence="1 2">
    <name type="scientific">Luteimonas fraxinea</name>
    <dbReference type="NCBI Taxonomy" id="2901869"/>
    <lineage>
        <taxon>Bacteria</taxon>
        <taxon>Pseudomonadati</taxon>
        <taxon>Pseudomonadota</taxon>
        <taxon>Gammaproteobacteria</taxon>
        <taxon>Lysobacterales</taxon>
        <taxon>Lysobacteraceae</taxon>
        <taxon>Luteimonas</taxon>
    </lineage>
</organism>
<comment type="caution">
    <text evidence="1">The sequence shown here is derived from an EMBL/GenBank/DDBJ whole genome shotgun (WGS) entry which is preliminary data.</text>
</comment>
<protein>
    <submittedName>
        <fullName evidence="1">Phage protein</fullName>
    </submittedName>
</protein>
<gene>
    <name evidence="1" type="ORF">LTT95_06165</name>
</gene>
<evidence type="ECO:0000313" key="1">
    <source>
        <dbReference type="EMBL" id="MCD9096523.1"/>
    </source>
</evidence>
<reference evidence="1" key="2">
    <citation type="journal article" date="2022" name="Syst. Appl. Microbiol.">
        <title>Physiological and genomic characterisation of Luteimonas fraxinea sp. nov., a bacterial species associated with trees tolerant to ash dieback.</title>
        <authorList>
            <person name="Ulrich K."/>
            <person name="Becker R."/>
            <person name="Behrendt U."/>
            <person name="Kube M."/>
            <person name="Schneck V."/>
            <person name="Ulrich A."/>
        </authorList>
    </citation>
    <scope>NUCLEOTIDE SEQUENCE</scope>
    <source>
        <strain evidence="1">A1P009</strain>
    </source>
</reference>
<keyword evidence="2" id="KW-1185">Reference proteome</keyword>